<evidence type="ECO:0000313" key="3">
    <source>
        <dbReference type="Proteomes" id="UP000261905"/>
    </source>
</evidence>
<keyword evidence="1" id="KW-0472">Membrane</keyword>
<dbReference type="RefSeq" id="WP_116044364.1">
    <property type="nucleotide sequence ID" value="NZ_QUBQ01000001.1"/>
</dbReference>
<gene>
    <name evidence="2" type="ORF">DX130_08485</name>
</gene>
<sequence length="148" mass="17172">MSEIQRNSEFIMQQFQTWKSFALTAIMQVSMLIFICIALLMDTNLRVPLMSAAFLLSLICLLWHAIEVKRSKELIVANDQLIFNATTIQAEHITEMVLAKDKVDLYLRRKNKGLTIMRLKLKHKEQSEKLGSVILHFCSQNNVLLRHN</sequence>
<keyword evidence="1" id="KW-1133">Transmembrane helix</keyword>
<keyword evidence="3" id="KW-1185">Reference proteome</keyword>
<comment type="caution">
    <text evidence="2">The sequence shown here is derived from an EMBL/GenBank/DDBJ whole genome shotgun (WGS) entry which is preliminary data.</text>
</comment>
<feature type="transmembrane region" description="Helical" evidence="1">
    <location>
        <begin position="47"/>
        <end position="66"/>
    </location>
</feature>
<protein>
    <submittedName>
        <fullName evidence="2">Uncharacterized protein</fullName>
    </submittedName>
</protein>
<name>A0A371PLP5_9BACL</name>
<proteinExistence type="predicted"/>
<organism evidence="2 3">
    <name type="scientific">Paenibacillus paeoniae</name>
    <dbReference type="NCBI Taxonomy" id="2292705"/>
    <lineage>
        <taxon>Bacteria</taxon>
        <taxon>Bacillati</taxon>
        <taxon>Bacillota</taxon>
        <taxon>Bacilli</taxon>
        <taxon>Bacillales</taxon>
        <taxon>Paenibacillaceae</taxon>
        <taxon>Paenibacillus</taxon>
    </lineage>
</organism>
<dbReference type="Proteomes" id="UP000261905">
    <property type="component" value="Unassembled WGS sequence"/>
</dbReference>
<dbReference type="AlphaFoldDB" id="A0A371PLP5"/>
<feature type="transmembrane region" description="Helical" evidence="1">
    <location>
        <begin position="21"/>
        <end position="41"/>
    </location>
</feature>
<dbReference type="OrthoDB" id="9876171at2"/>
<evidence type="ECO:0000256" key="1">
    <source>
        <dbReference type="SAM" id="Phobius"/>
    </source>
</evidence>
<reference evidence="2 3" key="1">
    <citation type="submission" date="2018-08" db="EMBL/GenBank/DDBJ databases">
        <title>Paenibacillus sp. M4BSY-1, whole genome shotgun sequence.</title>
        <authorList>
            <person name="Tuo L."/>
        </authorList>
    </citation>
    <scope>NUCLEOTIDE SEQUENCE [LARGE SCALE GENOMIC DNA]</scope>
    <source>
        <strain evidence="2 3">M4BSY-1</strain>
    </source>
</reference>
<keyword evidence="1" id="KW-0812">Transmembrane</keyword>
<evidence type="ECO:0000313" key="2">
    <source>
        <dbReference type="EMBL" id="REK77033.1"/>
    </source>
</evidence>
<accession>A0A371PLP5</accession>
<dbReference type="EMBL" id="QUBQ01000001">
    <property type="protein sequence ID" value="REK77033.1"/>
    <property type="molecule type" value="Genomic_DNA"/>
</dbReference>